<evidence type="ECO:0000313" key="1">
    <source>
        <dbReference type="EMBL" id="KAF2474627.1"/>
    </source>
</evidence>
<comment type="caution">
    <text evidence="1">The sequence shown here is derived from an EMBL/GenBank/DDBJ whole genome shotgun (WGS) entry which is preliminary data.</text>
</comment>
<dbReference type="Proteomes" id="UP000799755">
    <property type="component" value="Unassembled WGS sequence"/>
</dbReference>
<evidence type="ECO:0000313" key="2">
    <source>
        <dbReference type="Proteomes" id="UP000799755"/>
    </source>
</evidence>
<keyword evidence="2" id="KW-1185">Reference proteome</keyword>
<protein>
    <submittedName>
        <fullName evidence="1">Uncharacterized protein</fullName>
    </submittedName>
</protein>
<gene>
    <name evidence="1" type="ORF">BDR25DRAFT_110565</name>
</gene>
<organism evidence="1 2">
    <name type="scientific">Lindgomyces ingoldianus</name>
    <dbReference type="NCBI Taxonomy" id="673940"/>
    <lineage>
        <taxon>Eukaryota</taxon>
        <taxon>Fungi</taxon>
        <taxon>Dikarya</taxon>
        <taxon>Ascomycota</taxon>
        <taxon>Pezizomycotina</taxon>
        <taxon>Dothideomycetes</taxon>
        <taxon>Pleosporomycetidae</taxon>
        <taxon>Pleosporales</taxon>
        <taxon>Lindgomycetaceae</taxon>
        <taxon>Lindgomyces</taxon>
    </lineage>
</organism>
<sequence length="61" mass="6709">MLQLPLPCTRAPPFHVRTPYSLLYKLPTTLTGLYDQTSTSLVTRESPSVDSECELAVVLGT</sequence>
<proteinExistence type="predicted"/>
<dbReference type="EMBL" id="MU003497">
    <property type="protein sequence ID" value="KAF2474627.1"/>
    <property type="molecule type" value="Genomic_DNA"/>
</dbReference>
<reference evidence="1" key="1">
    <citation type="journal article" date="2020" name="Stud. Mycol.">
        <title>101 Dothideomycetes genomes: a test case for predicting lifestyles and emergence of pathogens.</title>
        <authorList>
            <person name="Haridas S."/>
            <person name="Albert R."/>
            <person name="Binder M."/>
            <person name="Bloem J."/>
            <person name="Labutti K."/>
            <person name="Salamov A."/>
            <person name="Andreopoulos B."/>
            <person name="Baker S."/>
            <person name="Barry K."/>
            <person name="Bills G."/>
            <person name="Bluhm B."/>
            <person name="Cannon C."/>
            <person name="Castanera R."/>
            <person name="Culley D."/>
            <person name="Daum C."/>
            <person name="Ezra D."/>
            <person name="Gonzalez J."/>
            <person name="Henrissat B."/>
            <person name="Kuo A."/>
            <person name="Liang C."/>
            <person name="Lipzen A."/>
            <person name="Lutzoni F."/>
            <person name="Magnuson J."/>
            <person name="Mondo S."/>
            <person name="Nolan M."/>
            <person name="Ohm R."/>
            <person name="Pangilinan J."/>
            <person name="Park H.-J."/>
            <person name="Ramirez L."/>
            <person name="Alfaro M."/>
            <person name="Sun H."/>
            <person name="Tritt A."/>
            <person name="Yoshinaga Y."/>
            <person name="Zwiers L.-H."/>
            <person name="Turgeon B."/>
            <person name="Goodwin S."/>
            <person name="Spatafora J."/>
            <person name="Crous P."/>
            <person name="Grigoriev I."/>
        </authorList>
    </citation>
    <scope>NUCLEOTIDE SEQUENCE</scope>
    <source>
        <strain evidence="1">ATCC 200398</strain>
    </source>
</reference>
<accession>A0ACB6R7X6</accession>
<name>A0ACB6R7X6_9PLEO</name>